<dbReference type="InterPro" id="IPR000157">
    <property type="entry name" value="TIR_dom"/>
</dbReference>
<proteinExistence type="predicted"/>
<evidence type="ECO:0000313" key="5">
    <source>
        <dbReference type="Proteomes" id="UP001159405"/>
    </source>
</evidence>
<reference evidence="4 5" key="1">
    <citation type="submission" date="2022-05" db="EMBL/GenBank/DDBJ databases">
        <authorList>
            <consortium name="Genoscope - CEA"/>
            <person name="William W."/>
        </authorList>
    </citation>
    <scope>NUCLEOTIDE SEQUENCE [LARGE SCALE GENOMIC DNA]</scope>
</reference>
<dbReference type="Pfam" id="PF13676">
    <property type="entry name" value="TIR_2"/>
    <property type="match status" value="1"/>
</dbReference>
<organism evidence="4 5">
    <name type="scientific">Porites lobata</name>
    <dbReference type="NCBI Taxonomy" id="104759"/>
    <lineage>
        <taxon>Eukaryota</taxon>
        <taxon>Metazoa</taxon>
        <taxon>Cnidaria</taxon>
        <taxon>Anthozoa</taxon>
        <taxon>Hexacorallia</taxon>
        <taxon>Scleractinia</taxon>
        <taxon>Fungiina</taxon>
        <taxon>Poritidae</taxon>
        <taxon>Porites</taxon>
    </lineage>
</organism>
<dbReference type="SMART" id="SM00185">
    <property type="entry name" value="ARM"/>
    <property type="match status" value="2"/>
</dbReference>
<dbReference type="SUPFAM" id="SSF52200">
    <property type="entry name" value="Toll/Interleukin receptor TIR domain"/>
    <property type="match status" value="1"/>
</dbReference>
<gene>
    <name evidence="4" type="ORF">PLOB_00024496</name>
</gene>
<dbReference type="Pfam" id="PF00514">
    <property type="entry name" value="Arm"/>
    <property type="match status" value="1"/>
</dbReference>
<dbReference type="InterPro" id="IPR016024">
    <property type="entry name" value="ARM-type_fold"/>
</dbReference>
<dbReference type="Gene3D" id="1.25.10.10">
    <property type="entry name" value="Leucine-rich Repeat Variant"/>
    <property type="match status" value="1"/>
</dbReference>
<feature type="domain" description="TIR" evidence="3">
    <location>
        <begin position="437"/>
        <end position="556"/>
    </location>
</feature>
<evidence type="ECO:0000256" key="1">
    <source>
        <dbReference type="PROSITE-ProRule" id="PRU00259"/>
    </source>
</evidence>
<dbReference type="SUPFAM" id="SSF47769">
    <property type="entry name" value="SAM/Pointed domain"/>
    <property type="match status" value="1"/>
</dbReference>
<evidence type="ECO:0000259" key="3">
    <source>
        <dbReference type="Pfam" id="PF13676"/>
    </source>
</evidence>
<dbReference type="PANTHER" id="PTHR46270">
    <property type="entry name" value="ARMADILLO-TYPE FOLD-RELATED"/>
    <property type="match status" value="1"/>
</dbReference>
<dbReference type="Gene3D" id="3.40.50.10140">
    <property type="entry name" value="Toll/interleukin-1 receptor homology (TIR) domain"/>
    <property type="match status" value="1"/>
</dbReference>
<dbReference type="Gene3D" id="1.10.150.50">
    <property type="entry name" value="Transcription Factor, Ets-1"/>
    <property type="match status" value="1"/>
</dbReference>
<dbReference type="InterPro" id="IPR011989">
    <property type="entry name" value="ARM-like"/>
</dbReference>
<dbReference type="Proteomes" id="UP001159405">
    <property type="component" value="Unassembled WGS sequence"/>
</dbReference>
<protein>
    <recommendedName>
        <fullName evidence="3">TIR domain-containing protein</fullName>
    </recommendedName>
</protein>
<name>A0ABN8RUU0_9CNID</name>
<feature type="region of interest" description="Disordered" evidence="2">
    <location>
        <begin position="1"/>
        <end position="40"/>
    </location>
</feature>
<dbReference type="SUPFAM" id="SSF48371">
    <property type="entry name" value="ARM repeat"/>
    <property type="match status" value="1"/>
</dbReference>
<comment type="caution">
    <text evidence="4">The sequence shown here is derived from an EMBL/GenBank/DDBJ whole genome shotgun (WGS) entry which is preliminary data.</text>
</comment>
<sequence length="672" mass="76200">MGSGVSKRNRTATSQDKATSTLKESSSNSNTGQPHVQKSPQAQLMFIEDTDTKDEVNVTQAKPTEWHWHIQTRQRYQRNYPEPAESIQTLFGWIKALKNFVDDQLNQLKKFTYANVSEIVDGLANTGHEAYKSGGTNQFITIAEFIVDVQGVDVLQRLAHQCFKDYYVTPEDVSCFHCLKNVLGTIQWFPDIHHGFCLSCATAGVIPLCLKNVKMFDDQNANWENGNEDSAGTVLMIYRCVGILHNIARRLRDREFFANCEETLLSFAKAKVPKVAVASLLCLAYLVNEETNHLILADEKLLSFIVTMLNNACRSEDRRYSGFSAKELAEGLSYLAVNDTNKMVLGNNGAVHALMSMLKTSSDDEERAIAVKALWMLAFDNNNKEAIRREVGGLKILRELQRSKDPDVQKAAAGTLWELEGKTMNGSEKSEVTQNHVMISYQWDNQEVLIEVKNRLQASGYRVWMDLEQMGGSTLEAMAKAVEDSSVILVCVSKKYKESPNCRSEAEYAYQLRKDIIPLMMQHNYRPDGWLGMIVGTKLWIDFQSKHVIEEGLRKLTRELRGRGKNAEETDESVEPVVRPVDANVVATQPSVSAVSEWTNKEVKQWLEEIALENVCREDISEVNGQTLIDLQHLRGECPEYFYKCLEQNLNLRNMVDVFKFRKELQELIGGY</sequence>
<feature type="compositionally biased region" description="Polar residues" evidence="2">
    <location>
        <begin position="11"/>
        <end position="40"/>
    </location>
</feature>
<feature type="repeat" description="ARM" evidence="1">
    <location>
        <begin position="349"/>
        <end position="392"/>
    </location>
</feature>
<dbReference type="PROSITE" id="PS50176">
    <property type="entry name" value="ARM_REPEAT"/>
    <property type="match status" value="1"/>
</dbReference>
<dbReference type="PANTHER" id="PTHR46270:SF2">
    <property type="entry name" value="TIR DOMAIN-CONTAINING PROTEIN"/>
    <property type="match status" value="1"/>
</dbReference>
<dbReference type="EMBL" id="CALNXK010000291">
    <property type="protein sequence ID" value="CAH3181188.1"/>
    <property type="molecule type" value="Genomic_DNA"/>
</dbReference>
<evidence type="ECO:0000313" key="4">
    <source>
        <dbReference type="EMBL" id="CAH3181188.1"/>
    </source>
</evidence>
<keyword evidence="5" id="KW-1185">Reference proteome</keyword>
<dbReference type="InterPro" id="IPR035897">
    <property type="entry name" value="Toll_tir_struct_dom_sf"/>
</dbReference>
<dbReference type="InterPro" id="IPR013761">
    <property type="entry name" value="SAM/pointed_sf"/>
</dbReference>
<dbReference type="InterPro" id="IPR000225">
    <property type="entry name" value="Armadillo"/>
</dbReference>
<accession>A0ABN8RUU0</accession>
<evidence type="ECO:0000256" key="2">
    <source>
        <dbReference type="SAM" id="MobiDB-lite"/>
    </source>
</evidence>